<name>A0A3D9KXT1_MARFU</name>
<dbReference type="InterPro" id="IPR025491">
    <property type="entry name" value="DUF4382"/>
</dbReference>
<protein>
    <submittedName>
        <fullName evidence="3">Uncharacterized protein DUF4382</fullName>
    </submittedName>
</protein>
<evidence type="ECO:0000259" key="2">
    <source>
        <dbReference type="Pfam" id="PF14321"/>
    </source>
</evidence>
<feature type="chain" id="PRO_5017828203" evidence="1">
    <location>
        <begin position="22"/>
        <end position="301"/>
    </location>
</feature>
<evidence type="ECO:0000313" key="3">
    <source>
        <dbReference type="EMBL" id="RED91904.1"/>
    </source>
</evidence>
<gene>
    <name evidence="3" type="ORF">C7460_13521</name>
</gene>
<feature type="signal peptide" evidence="1">
    <location>
        <begin position="1"/>
        <end position="21"/>
    </location>
</feature>
<accession>A0A3D9KXT1</accession>
<dbReference type="Proteomes" id="UP000256779">
    <property type="component" value="Unassembled WGS sequence"/>
</dbReference>
<keyword evidence="4" id="KW-1185">Reference proteome</keyword>
<evidence type="ECO:0000256" key="1">
    <source>
        <dbReference type="SAM" id="SignalP"/>
    </source>
</evidence>
<dbReference type="PROSITE" id="PS51257">
    <property type="entry name" value="PROKAR_LIPOPROTEIN"/>
    <property type="match status" value="1"/>
</dbReference>
<dbReference type="EMBL" id="QREG01000035">
    <property type="protein sequence ID" value="RED91904.1"/>
    <property type="molecule type" value="Genomic_DNA"/>
</dbReference>
<dbReference type="RefSeq" id="WP_170148155.1">
    <property type="nucleotide sequence ID" value="NZ_QREG01000035.1"/>
</dbReference>
<reference evidence="3 4" key="1">
    <citation type="submission" date="2018-07" db="EMBL/GenBank/DDBJ databases">
        <title>Genomic Encyclopedia of Type Strains, Phase IV (KMG-IV): sequencing the most valuable type-strain genomes for metagenomic binning, comparative biology and taxonomic classification.</title>
        <authorList>
            <person name="Goeker M."/>
        </authorList>
    </citation>
    <scope>NUCLEOTIDE SEQUENCE [LARGE SCALE GENOMIC DNA]</scope>
    <source>
        <strain evidence="3 4">DSM 4134</strain>
    </source>
</reference>
<comment type="caution">
    <text evidence="3">The sequence shown here is derived from an EMBL/GenBank/DDBJ whole genome shotgun (WGS) entry which is preliminary data.</text>
</comment>
<organism evidence="3 4">
    <name type="scientific">Marinoscillum furvescens DSM 4134</name>
    <dbReference type="NCBI Taxonomy" id="1122208"/>
    <lineage>
        <taxon>Bacteria</taxon>
        <taxon>Pseudomonadati</taxon>
        <taxon>Bacteroidota</taxon>
        <taxon>Cytophagia</taxon>
        <taxon>Cytophagales</taxon>
        <taxon>Reichenbachiellaceae</taxon>
        <taxon>Marinoscillum</taxon>
    </lineage>
</organism>
<dbReference type="AlphaFoldDB" id="A0A3D9KXT1"/>
<proteinExistence type="predicted"/>
<feature type="domain" description="DUF4382" evidence="2">
    <location>
        <begin position="32"/>
        <end position="173"/>
    </location>
</feature>
<dbReference type="Pfam" id="PF14321">
    <property type="entry name" value="DUF4382"/>
    <property type="match status" value="1"/>
</dbReference>
<sequence>MKRLEVITRTLLFAGATLLFAACNSEVDVSSTGKAKVGVTDAAIDAENISGVYLKVNEVKAKGAASTKTVATFDTPKTFNILDYQNGSTFDLGEGELAAGPYSELRFILEEGSYVKFKDGSTADLDVPSGTSSGYKIKGAFDIAADATTEVIADIDMRKAFVLTGNGQYKLRPTARMIDASETSTIRGTINNHNQDRVVVYAYAKGTYEQSESAAPSDDEATRFENSINSAVVSNGQFTLAYMPAGEYELIAASYTKNESEETYDFKSATVAEVFIGGNLLDILEVSANADINVLIQADFE</sequence>
<keyword evidence="1" id="KW-0732">Signal</keyword>
<evidence type="ECO:0000313" key="4">
    <source>
        <dbReference type="Proteomes" id="UP000256779"/>
    </source>
</evidence>